<reference evidence="2 3" key="1">
    <citation type="submission" date="2016-11" db="EMBL/GenBank/DDBJ databases">
        <authorList>
            <person name="Jaros S."/>
            <person name="Januszkiewicz K."/>
            <person name="Wedrychowicz H."/>
        </authorList>
    </citation>
    <scope>NUCLEOTIDE SEQUENCE [LARGE SCALE GENOMIC DNA]</scope>
    <source>
        <strain evidence="2 3">DSM 22153</strain>
    </source>
</reference>
<feature type="chain" id="PRO_5009927704" evidence="1">
    <location>
        <begin position="39"/>
        <end position="163"/>
    </location>
</feature>
<protein>
    <submittedName>
        <fullName evidence="2">Uncharacterized protein</fullName>
    </submittedName>
</protein>
<keyword evidence="3" id="KW-1185">Reference proteome</keyword>
<proteinExistence type="predicted"/>
<keyword evidence="1" id="KW-0732">Signal</keyword>
<dbReference type="EMBL" id="FRBW01000003">
    <property type="protein sequence ID" value="SHM68503.1"/>
    <property type="molecule type" value="Genomic_DNA"/>
</dbReference>
<sequence length="163" mass="18578">MRRNRLSTRREIQPHRCKLLAVMAVMVPLFTASDLATADPMSLPTDDFYIRSTNRQGQFHAYHQILSEPQKGFIEAQYCDRTFWVAKDTVIWTQNEAEAGRKLVVEANDLNERRVLCEDPQTQVTLDDLGLNDLELARLRQAKDGVGGGNRLKIIGEAFKGFK</sequence>
<dbReference type="AlphaFoldDB" id="A0A1M7KT03"/>
<feature type="signal peptide" evidence="1">
    <location>
        <begin position="1"/>
        <end position="38"/>
    </location>
</feature>
<evidence type="ECO:0000256" key="1">
    <source>
        <dbReference type="SAM" id="SignalP"/>
    </source>
</evidence>
<accession>A0A1M7KT03</accession>
<evidence type="ECO:0000313" key="2">
    <source>
        <dbReference type="EMBL" id="SHM68503.1"/>
    </source>
</evidence>
<evidence type="ECO:0000313" key="3">
    <source>
        <dbReference type="Proteomes" id="UP000186002"/>
    </source>
</evidence>
<organism evidence="2 3">
    <name type="scientific">Roseibium suaedae</name>
    <dbReference type="NCBI Taxonomy" id="735517"/>
    <lineage>
        <taxon>Bacteria</taxon>
        <taxon>Pseudomonadati</taxon>
        <taxon>Pseudomonadota</taxon>
        <taxon>Alphaproteobacteria</taxon>
        <taxon>Hyphomicrobiales</taxon>
        <taxon>Stappiaceae</taxon>
        <taxon>Roseibium</taxon>
    </lineage>
</organism>
<name>A0A1M7KT03_9HYPH</name>
<dbReference type="OrthoDB" id="7678491at2"/>
<dbReference type="RefSeq" id="WP_139251147.1">
    <property type="nucleotide sequence ID" value="NZ_FRBW01000003.1"/>
</dbReference>
<dbReference type="Proteomes" id="UP000186002">
    <property type="component" value="Unassembled WGS sequence"/>
</dbReference>
<gene>
    <name evidence="2" type="ORF">SAMN05444272_2964</name>
</gene>